<evidence type="ECO:0000313" key="1">
    <source>
        <dbReference type="EMBL" id="CAL1354254.1"/>
    </source>
</evidence>
<gene>
    <name evidence="1" type="ORF">LTRI10_LOCUS2085</name>
</gene>
<keyword evidence="2" id="KW-1185">Reference proteome</keyword>
<protein>
    <submittedName>
        <fullName evidence="1">Uncharacterized protein</fullName>
    </submittedName>
</protein>
<organism evidence="1 2">
    <name type="scientific">Linum trigynum</name>
    <dbReference type="NCBI Taxonomy" id="586398"/>
    <lineage>
        <taxon>Eukaryota</taxon>
        <taxon>Viridiplantae</taxon>
        <taxon>Streptophyta</taxon>
        <taxon>Embryophyta</taxon>
        <taxon>Tracheophyta</taxon>
        <taxon>Spermatophyta</taxon>
        <taxon>Magnoliopsida</taxon>
        <taxon>eudicotyledons</taxon>
        <taxon>Gunneridae</taxon>
        <taxon>Pentapetalae</taxon>
        <taxon>rosids</taxon>
        <taxon>fabids</taxon>
        <taxon>Malpighiales</taxon>
        <taxon>Linaceae</taxon>
        <taxon>Linum</taxon>
    </lineage>
</organism>
<name>A0AAV2CE55_9ROSI</name>
<dbReference type="Proteomes" id="UP001497516">
    <property type="component" value="Chromosome 1"/>
</dbReference>
<accession>A0AAV2CE55</accession>
<dbReference type="AlphaFoldDB" id="A0AAV2CE55"/>
<sequence>MGETLFALTYGSEAVAPVEMALPSLRVQTYDPEENHRKLLHQMDMIETRRDTTLVRTIKEKSKVVIAYNSMVKPRPLEEGYMIPKRNFEHKEGHGKIATIWEDHSS</sequence>
<evidence type="ECO:0000313" key="2">
    <source>
        <dbReference type="Proteomes" id="UP001497516"/>
    </source>
</evidence>
<dbReference type="PANTHER" id="PTHR48475:SF2">
    <property type="entry name" value="RIBONUCLEASE H"/>
    <property type="match status" value="1"/>
</dbReference>
<dbReference type="PANTHER" id="PTHR48475">
    <property type="entry name" value="RIBONUCLEASE H"/>
    <property type="match status" value="1"/>
</dbReference>
<reference evidence="1 2" key="1">
    <citation type="submission" date="2024-04" db="EMBL/GenBank/DDBJ databases">
        <authorList>
            <person name="Fracassetti M."/>
        </authorList>
    </citation>
    <scope>NUCLEOTIDE SEQUENCE [LARGE SCALE GENOMIC DNA]</scope>
</reference>
<dbReference type="EMBL" id="OZ034813">
    <property type="protein sequence ID" value="CAL1354254.1"/>
    <property type="molecule type" value="Genomic_DNA"/>
</dbReference>
<proteinExistence type="predicted"/>